<feature type="signal peptide" evidence="2">
    <location>
        <begin position="1"/>
        <end position="28"/>
    </location>
</feature>
<evidence type="ECO:0000313" key="5">
    <source>
        <dbReference type="Proteomes" id="UP000693672"/>
    </source>
</evidence>
<feature type="compositionally biased region" description="Basic and acidic residues" evidence="1">
    <location>
        <begin position="44"/>
        <end position="53"/>
    </location>
</feature>
<dbReference type="InterPro" id="IPR001279">
    <property type="entry name" value="Metallo-B-lactamas"/>
</dbReference>
<sequence length="335" mass="37213">MKEQIKKHGFKMAGVIAVSALLITAACAQINPEPKQAAAPAPSEPKKDEAPPLRTKEVFDTQKYKGMLQIRYFHLKDPKVATGDSYLITTPDGKNMLMDAGIAEAGKQIVKYLDDLGIKELDIAYNTHPHADHLGGYAEVLRAKDAKAYYRQSHDYTASSQYRNAISQVTRKNIPQKVLKAGDTFELGNEVKFEVLSPNESELNSVIKNNEASTINFYSLVLKMTYKDNSFLFPGDIYKDREAQLVEQYGSKLDVDFVHAPHHGHATSSSPTWVDALTPKVTILSNNIFSSLDVLKRYEKKGSDVYSTGLNGNILITSDGKNLKVITEKDRVSTK</sequence>
<dbReference type="CDD" id="cd07731">
    <property type="entry name" value="ComA-like_MBL-fold"/>
    <property type="match status" value="1"/>
</dbReference>
<evidence type="ECO:0000313" key="4">
    <source>
        <dbReference type="EMBL" id="CAG7645945.1"/>
    </source>
</evidence>
<dbReference type="PANTHER" id="PTHR30619">
    <property type="entry name" value="DNA INTERNALIZATION/COMPETENCE PROTEIN COMEC/REC2"/>
    <property type="match status" value="1"/>
</dbReference>
<reference evidence="4" key="1">
    <citation type="submission" date="2021-06" db="EMBL/GenBank/DDBJ databases">
        <authorList>
            <person name="Criscuolo A."/>
        </authorList>
    </citation>
    <scope>NUCLEOTIDE SEQUENCE</scope>
    <source>
        <strain evidence="4">CIP111600</strain>
    </source>
</reference>
<dbReference type="EMBL" id="CAJVAS010000033">
    <property type="protein sequence ID" value="CAG7645945.1"/>
    <property type="molecule type" value="Genomic_DNA"/>
</dbReference>
<dbReference type="InterPro" id="IPR035681">
    <property type="entry name" value="ComA-like_MBL"/>
</dbReference>
<gene>
    <name evidence="4" type="ORF">PAESOLCIP111_05057</name>
</gene>
<protein>
    <recommendedName>
        <fullName evidence="3">Metallo-beta-lactamase domain-containing protein</fullName>
    </recommendedName>
</protein>
<evidence type="ECO:0000259" key="3">
    <source>
        <dbReference type="SMART" id="SM00849"/>
    </source>
</evidence>
<name>A0A916K8G0_9BACL</name>
<dbReference type="Proteomes" id="UP000693672">
    <property type="component" value="Unassembled WGS sequence"/>
</dbReference>
<evidence type="ECO:0000256" key="2">
    <source>
        <dbReference type="SAM" id="SignalP"/>
    </source>
</evidence>
<dbReference type="RefSeq" id="WP_218094775.1">
    <property type="nucleotide sequence ID" value="NZ_CAJVAS010000033.1"/>
</dbReference>
<keyword evidence="5" id="KW-1185">Reference proteome</keyword>
<comment type="caution">
    <text evidence="4">The sequence shown here is derived from an EMBL/GenBank/DDBJ whole genome shotgun (WGS) entry which is preliminary data.</text>
</comment>
<dbReference type="Pfam" id="PF00753">
    <property type="entry name" value="Lactamase_B"/>
    <property type="match status" value="1"/>
</dbReference>
<feature type="domain" description="Metallo-beta-lactamase" evidence="3">
    <location>
        <begin position="82"/>
        <end position="288"/>
    </location>
</feature>
<accession>A0A916K8G0</accession>
<dbReference type="AlphaFoldDB" id="A0A916K8G0"/>
<feature type="region of interest" description="Disordered" evidence="1">
    <location>
        <begin position="34"/>
        <end position="53"/>
    </location>
</feature>
<feature type="chain" id="PRO_5039328032" description="Metallo-beta-lactamase domain-containing protein" evidence="2">
    <location>
        <begin position="29"/>
        <end position="335"/>
    </location>
</feature>
<dbReference type="PROSITE" id="PS51257">
    <property type="entry name" value="PROKAR_LIPOPROTEIN"/>
    <property type="match status" value="1"/>
</dbReference>
<organism evidence="4 5">
    <name type="scientific">Paenibacillus solanacearum</name>
    <dbReference type="NCBI Taxonomy" id="2048548"/>
    <lineage>
        <taxon>Bacteria</taxon>
        <taxon>Bacillati</taxon>
        <taxon>Bacillota</taxon>
        <taxon>Bacilli</taxon>
        <taxon>Bacillales</taxon>
        <taxon>Paenibacillaceae</taxon>
        <taxon>Paenibacillus</taxon>
    </lineage>
</organism>
<dbReference type="PANTHER" id="PTHR30619:SF1">
    <property type="entry name" value="RECOMBINATION PROTEIN 2"/>
    <property type="match status" value="1"/>
</dbReference>
<dbReference type="SMART" id="SM00849">
    <property type="entry name" value="Lactamase_B"/>
    <property type="match status" value="1"/>
</dbReference>
<proteinExistence type="predicted"/>
<evidence type="ECO:0000256" key="1">
    <source>
        <dbReference type="SAM" id="MobiDB-lite"/>
    </source>
</evidence>
<dbReference type="InterPro" id="IPR052159">
    <property type="entry name" value="Competence_DNA_uptake"/>
</dbReference>
<keyword evidence="2" id="KW-0732">Signal</keyword>